<dbReference type="RefSeq" id="WP_181581789.1">
    <property type="nucleotide sequence ID" value="NZ_CP059399.1"/>
</dbReference>
<protein>
    <submittedName>
        <fullName evidence="7">FAD-dependent oxidoreductase</fullName>
    </submittedName>
</protein>
<keyword evidence="2" id="KW-0285">Flavoprotein</keyword>
<reference evidence="7 8" key="1">
    <citation type="submission" date="2020-07" db="EMBL/GenBank/DDBJ databases">
        <authorList>
            <person name="Zhuang K."/>
            <person name="Ran Y."/>
        </authorList>
    </citation>
    <scope>NUCLEOTIDE SEQUENCE [LARGE SCALE GENOMIC DNA]</scope>
    <source>
        <strain evidence="7 8">WCH-YHL-001</strain>
    </source>
</reference>
<organism evidence="7 8">
    <name type="scientific">Nocardia huaxiensis</name>
    <dbReference type="NCBI Taxonomy" id="2755382"/>
    <lineage>
        <taxon>Bacteria</taxon>
        <taxon>Bacillati</taxon>
        <taxon>Actinomycetota</taxon>
        <taxon>Actinomycetes</taxon>
        <taxon>Mycobacteriales</taxon>
        <taxon>Nocardiaceae</taxon>
        <taxon>Nocardia</taxon>
    </lineage>
</organism>
<dbReference type="AlphaFoldDB" id="A0A7D6VAQ8"/>
<evidence type="ECO:0000313" key="7">
    <source>
        <dbReference type="EMBL" id="QLY30591.1"/>
    </source>
</evidence>
<evidence type="ECO:0000313" key="8">
    <source>
        <dbReference type="Proteomes" id="UP000515512"/>
    </source>
</evidence>
<accession>A0A7D6VAQ8</accession>
<feature type="domain" description="FAD/NAD(P)-binding" evidence="5">
    <location>
        <begin position="4"/>
        <end position="296"/>
    </location>
</feature>
<dbReference type="InterPro" id="IPR016156">
    <property type="entry name" value="FAD/NAD-linked_Rdtase_dimer_sf"/>
</dbReference>
<keyword evidence="3" id="KW-0274">FAD</keyword>
<name>A0A7D6VAQ8_9NOCA</name>
<evidence type="ECO:0000256" key="2">
    <source>
        <dbReference type="ARBA" id="ARBA00022630"/>
    </source>
</evidence>
<dbReference type="InterPro" id="IPR050446">
    <property type="entry name" value="FAD-oxidoreductase/Apoptosis"/>
</dbReference>
<evidence type="ECO:0000256" key="4">
    <source>
        <dbReference type="ARBA" id="ARBA00023002"/>
    </source>
</evidence>
<keyword evidence="4" id="KW-0560">Oxidoreductase</keyword>
<dbReference type="Gene3D" id="3.50.50.60">
    <property type="entry name" value="FAD/NAD(P)-binding domain"/>
    <property type="match status" value="2"/>
</dbReference>
<feature type="domain" description="Reductase C-terminal" evidence="6">
    <location>
        <begin position="317"/>
        <end position="380"/>
    </location>
</feature>
<evidence type="ECO:0000256" key="1">
    <source>
        <dbReference type="ARBA" id="ARBA00001974"/>
    </source>
</evidence>
<evidence type="ECO:0000259" key="6">
    <source>
        <dbReference type="Pfam" id="PF14759"/>
    </source>
</evidence>
<dbReference type="PRINTS" id="PR00368">
    <property type="entry name" value="FADPNR"/>
</dbReference>
<dbReference type="Proteomes" id="UP000515512">
    <property type="component" value="Chromosome"/>
</dbReference>
<dbReference type="SUPFAM" id="SSF55424">
    <property type="entry name" value="FAD/NAD-linked reductases, dimerisation (C-terminal) domain"/>
    <property type="match status" value="1"/>
</dbReference>
<gene>
    <name evidence="7" type="ORF">H0264_36715</name>
</gene>
<dbReference type="InterPro" id="IPR036188">
    <property type="entry name" value="FAD/NAD-bd_sf"/>
</dbReference>
<dbReference type="PANTHER" id="PTHR43557:SF2">
    <property type="entry name" value="RIESKE DOMAIN-CONTAINING PROTEIN-RELATED"/>
    <property type="match status" value="1"/>
</dbReference>
<proteinExistence type="predicted"/>
<dbReference type="GO" id="GO:0016651">
    <property type="term" value="F:oxidoreductase activity, acting on NAD(P)H"/>
    <property type="evidence" value="ECO:0007669"/>
    <property type="project" value="TreeGrafter"/>
</dbReference>
<comment type="cofactor">
    <cofactor evidence="1">
        <name>FAD</name>
        <dbReference type="ChEBI" id="CHEBI:57692"/>
    </cofactor>
</comment>
<dbReference type="PRINTS" id="PR00469">
    <property type="entry name" value="PNDRDTASEII"/>
</dbReference>
<dbReference type="GO" id="GO:0005737">
    <property type="term" value="C:cytoplasm"/>
    <property type="evidence" value="ECO:0007669"/>
    <property type="project" value="TreeGrafter"/>
</dbReference>
<dbReference type="SUPFAM" id="SSF51905">
    <property type="entry name" value="FAD/NAD(P)-binding domain"/>
    <property type="match status" value="1"/>
</dbReference>
<dbReference type="InterPro" id="IPR023753">
    <property type="entry name" value="FAD/NAD-binding_dom"/>
</dbReference>
<evidence type="ECO:0000259" key="5">
    <source>
        <dbReference type="Pfam" id="PF07992"/>
    </source>
</evidence>
<dbReference type="Pfam" id="PF07992">
    <property type="entry name" value="Pyr_redox_2"/>
    <property type="match status" value="1"/>
</dbReference>
<dbReference type="KEGG" id="nhu:H0264_36715"/>
<dbReference type="PANTHER" id="PTHR43557">
    <property type="entry name" value="APOPTOSIS-INDUCING FACTOR 1"/>
    <property type="match status" value="1"/>
</dbReference>
<keyword evidence="8" id="KW-1185">Reference proteome</keyword>
<dbReference type="EMBL" id="CP059399">
    <property type="protein sequence ID" value="QLY30591.1"/>
    <property type="molecule type" value="Genomic_DNA"/>
</dbReference>
<dbReference type="InterPro" id="IPR028202">
    <property type="entry name" value="Reductase_C"/>
</dbReference>
<dbReference type="Gene3D" id="3.30.390.30">
    <property type="match status" value="1"/>
</dbReference>
<evidence type="ECO:0000256" key="3">
    <source>
        <dbReference type="ARBA" id="ARBA00022827"/>
    </source>
</evidence>
<dbReference type="Pfam" id="PF14759">
    <property type="entry name" value="Reductase_C"/>
    <property type="match status" value="1"/>
</dbReference>
<sequence length="385" mass="40507">MTERIVIVGAGVTGATAAQTLRKEGFDGTITLVGDEAAGPYRRPAVSKELLAGTTPAEKCLIEPESYWAAQGIDLCTRTTVTDVEDGRVRLHTGETIAFDALVLATGARARTLHPAPDAPVHTLRGMDDAAALRDSFLSSGSLLVIGAGLIGCEVAATARLLGVDVRILHAGTAPLDRVLPRSVSDVVRGLHTEYGVAIEDDVLLSEIASTAGGTVTATAIDGRSWSAGTVLIAIGSAPNVELARSAGLTVDNGIVVDEQYRTSRPGIFAAGDVANRFHPHLGRHERSEHWNSARFDGVAVAKSLLGQPVPDFEAPWGWSSQYGVNIQFAGWMHPHDEIVVQGSLPDRDFSVLAMLGGELVGAAAIGRPKDLRTARQHLHSTFAG</sequence>